<feature type="domain" description="Polymerase/histidinol phosphatase N-terminal" evidence="1">
    <location>
        <begin position="2"/>
        <end position="67"/>
    </location>
</feature>
<dbReference type="Pfam" id="PF02811">
    <property type="entry name" value="PHP"/>
    <property type="match status" value="1"/>
</dbReference>
<dbReference type="InterPro" id="IPR004013">
    <property type="entry name" value="PHP_dom"/>
</dbReference>
<name>A0A6P1M714_9BACT</name>
<gene>
    <name evidence="2" type="ORF">GT409_14345</name>
</gene>
<organism evidence="2 3">
    <name type="scientific">Tichowtungia aerotolerans</name>
    <dbReference type="NCBI Taxonomy" id="2697043"/>
    <lineage>
        <taxon>Bacteria</taxon>
        <taxon>Pseudomonadati</taxon>
        <taxon>Kiritimatiellota</taxon>
        <taxon>Tichowtungiia</taxon>
        <taxon>Tichowtungiales</taxon>
        <taxon>Tichowtungiaceae</taxon>
        <taxon>Tichowtungia</taxon>
    </lineage>
</organism>
<sequence>MIDLHCHSVFSDGSNTPEELLALAEQGGLSALALTDHDTTGGLERFMAAGKASSVEVVPGIELSAEFSGSALHILGYLFDVQNSELQEALAWVREGRKERNVQMLEKLNALGYDLTMDDVRKYAGDELVGRPHFASALMAGGHFKHPNKIYRQLLGKGKAAYINRRRLTPVQCVEIISNAGGAAVIAHPGQMKITRNKLRRLVRSLKDVGLGGMEVLHPSHQQHQVAAFEQICADFDLAPTGGTDFHGVITPDLRLGVGFGNLDVPDRLLVGLKARCS</sequence>
<dbReference type="InterPro" id="IPR016195">
    <property type="entry name" value="Pol/histidinol_Pase-like"/>
</dbReference>
<dbReference type="AlphaFoldDB" id="A0A6P1M714"/>
<evidence type="ECO:0000259" key="1">
    <source>
        <dbReference type="SMART" id="SM00481"/>
    </source>
</evidence>
<keyword evidence="3" id="KW-1185">Reference proteome</keyword>
<evidence type="ECO:0000313" key="3">
    <source>
        <dbReference type="Proteomes" id="UP000464954"/>
    </source>
</evidence>
<dbReference type="RefSeq" id="WP_160629743.1">
    <property type="nucleotide sequence ID" value="NZ_CP047593.1"/>
</dbReference>
<dbReference type="PANTHER" id="PTHR42924">
    <property type="entry name" value="EXONUCLEASE"/>
    <property type="match status" value="1"/>
</dbReference>
<dbReference type="InterPro" id="IPR052018">
    <property type="entry name" value="PHP_domain"/>
</dbReference>
<dbReference type="PANTHER" id="PTHR42924:SF3">
    <property type="entry name" value="POLYMERASE_HISTIDINOL PHOSPHATASE N-TERMINAL DOMAIN-CONTAINING PROTEIN"/>
    <property type="match status" value="1"/>
</dbReference>
<dbReference type="InterPro" id="IPR003141">
    <property type="entry name" value="Pol/His_phosphatase_N"/>
</dbReference>
<evidence type="ECO:0000313" key="2">
    <source>
        <dbReference type="EMBL" id="QHI70569.1"/>
    </source>
</evidence>
<dbReference type="SMART" id="SM00481">
    <property type="entry name" value="POLIIIAc"/>
    <property type="match status" value="1"/>
</dbReference>
<reference evidence="2 3" key="1">
    <citation type="submission" date="2020-01" db="EMBL/GenBank/DDBJ databases">
        <title>Ponticoccus aerotolerans gen. nov., sp. nov., an anaerobic bacterium and proposal of Ponticoccusceae fam. nov., Ponticoccusles ord. nov. and Ponticoccuse classis nov. in the phylum Kiritimatiellaeota.</title>
        <authorList>
            <person name="Zhou L.Y."/>
            <person name="Du Z.J."/>
        </authorList>
    </citation>
    <scope>NUCLEOTIDE SEQUENCE [LARGE SCALE GENOMIC DNA]</scope>
    <source>
        <strain evidence="2 3">S-5007</strain>
    </source>
</reference>
<dbReference type="Gene3D" id="3.20.20.140">
    <property type="entry name" value="Metal-dependent hydrolases"/>
    <property type="match status" value="1"/>
</dbReference>
<dbReference type="CDD" id="cd07438">
    <property type="entry name" value="PHP_HisPPase_AMP"/>
    <property type="match status" value="1"/>
</dbReference>
<dbReference type="KEGG" id="taer:GT409_14345"/>
<dbReference type="Gene3D" id="1.10.150.650">
    <property type="match status" value="1"/>
</dbReference>
<accession>A0A6P1M714</accession>
<dbReference type="EMBL" id="CP047593">
    <property type="protein sequence ID" value="QHI70569.1"/>
    <property type="molecule type" value="Genomic_DNA"/>
</dbReference>
<dbReference type="GO" id="GO:0004534">
    <property type="term" value="F:5'-3' RNA exonuclease activity"/>
    <property type="evidence" value="ECO:0007669"/>
    <property type="project" value="TreeGrafter"/>
</dbReference>
<dbReference type="Proteomes" id="UP000464954">
    <property type="component" value="Chromosome"/>
</dbReference>
<protein>
    <submittedName>
        <fullName evidence="2">PHP domain-containing protein</fullName>
    </submittedName>
</protein>
<dbReference type="GO" id="GO:0035312">
    <property type="term" value="F:5'-3' DNA exonuclease activity"/>
    <property type="evidence" value="ECO:0007669"/>
    <property type="project" value="TreeGrafter"/>
</dbReference>
<proteinExistence type="predicted"/>
<dbReference type="SUPFAM" id="SSF89550">
    <property type="entry name" value="PHP domain-like"/>
    <property type="match status" value="1"/>
</dbReference>